<dbReference type="InterPro" id="IPR039421">
    <property type="entry name" value="Type_1_exporter"/>
</dbReference>
<protein>
    <submittedName>
        <fullName evidence="10">ABC transporter ATP-binding protein</fullName>
    </submittedName>
</protein>
<dbReference type="CDD" id="cd18546">
    <property type="entry name" value="ABC_6TM_Rv0194_D2_like"/>
    <property type="match status" value="1"/>
</dbReference>
<dbReference type="PROSITE" id="PS50929">
    <property type="entry name" value="ABC_TM1F"/>
    <property type="match status" value="2"/>
</dbReference>
<evidence type="ECO:0000256" key="7">
    <source>
        <dbReference type="ARBA" id="ARBA00022989"/>
    </source>
</evidence>
<dbReference type="Pfam" id="PF00664">
    <property type="entry name" value="ABC_membrane"/>
    <property type="match status" value="2"/>
</dbReference>
<dbReference type="CDD" id="cd18543">
    <property type="entry name" value="ABC_6TM_Rv0194_D1_like"/>
    <property type="match status" value="1"/>
</dbReference>
<dbReference type="Proteomes" id="UP000244754">
    <property type="component" value="Chromosome"/>
</dbReference>
<evidence type="ECO:0000256" key="6">
    <source>
        <dbReference type="ARBA" id="ARBA00022840"/>
    </source>
</evidence>
<dbReference type="InterPro" id="IPR036640">
    <property type="entry name" value="ABC1_TM_sf"/>
</dbReference>
<evidence type="ECO:0000256" key="2">
    <source>
        <dbReference type="ARBA" id="ARBA00022448"/>
    </source>
</evidence>
<keyword evidence="2" id="KW-0813">Transport</keyword>
<dbReference type="InterPro" id="IPR011527">
    <property type="entry name" value="ABC1_TM_dom"/>
</dbReference>
<dbReference type="PROSITE" id="PS00211">
    <property type="entry name" value="ABC_TRANSPORTER_1"/>
    <property type="match status" value="1"/>
</dbReference>
<dbReference type="OrthoDB" id="9806127at2"/>
<keyword evidence="7" id="KW-1133">Transmembrane helix</keyword>
<keyword evidence="3" id="KW-1003">Cell membrane</keyword>
<dbReference type="KEGG" id="clia:C3E79_04310"/>
<accession>A0A2S0WDF0</accession>
<evidence type="ECO:0000256" key="1">
    <source>
        <dbReference type="ARBA" id="ARBA00004651"/>
    </source>
</evidence>
<dbReference type="PROSITE" id="PS50893">
    <property type="entry name" value="ABC_TRANSPORTER_2"/>
    <property type="match status" value="2"/>
</dbReference>
<comment type="similarity">
    <text evidence="9">Belongs to the ABC transporter superfamily. Lipid exporter (TC 3.A.1.106) family.</text>
</comment>
<dbReference type="AlphaFoldDB" id="A0A2S0WDF0"/>
<proteinExistence type="inferred from homology"/>
<dbReference type="PANTHER" id="PTHR43394">
    <property type="entry name" value="ATP-DEPENDENT PERMEASE MDL1, MITOCHONDRIAL"/>
    <property type="match status" value="1"/>
</dbReference>
<evidence type="ECO:0000256" key="5">
    <source>
        <dbReference type="ARBA" id="ARBA00022741"/>
    </source>
</evidence>
<evidence type="ECO:0000256" key="3">
    <source>
        <dbReference type="ARBA" id="ARBA00022475"/>
    </source>
</evidence>
<evidence type="ECO:0000256" key="8">
    <source>
        <dbReference type="ARBA" id="ARBA00023136"/>
    </source>
</evidence>
<evidence type="ECO:0000256" key="4">
    <source>
        <dbReference type="ARBA" id="ARBA00022692"/>
    </source>
</evidence>
<name>A0A2S0WDF0_9CORY</name>
<dbReference type="GO" id="GO:0005524">
    <property type="term" value="F:ATP binding"/>
    <property type="evidence" value="ECO:0007669"/>
    <property type="project" value="UniProtKB-KW"/>
</dbReference>
<dbReference type="GO" id="GO:0016887">
    <property type="term" value="F:ATP hydrolysis activity"/>
    <property type="evidence" value="ECO:0007669"/>
    <property type="project" value="InterPro"/>
</dbReference>
<dbReference type="SUPFAM" id="SSF52540">
    <property type="entry name" value="P-loop containing nucleoside triphosphate hydrolases"/>
    <property type="match status" value="2"/>
</dbReference>
<gene>
    <name evidence="10" type="ORF">C3E79_04310</name>
</gene>
<dbReference type="Gene3D" id="3.40.50.300">
    <property type="entry name" value="P-loop containing nucleotide triphosphate hydrolases"/>
    <property type="match status" value="2"/>
</dbReference>
<keyword evidence="5" id="KW-0547">Nucleotide-binding</keyword>
<reference evidence="11" key="1">
    <citation type="submission" date="2018-01" db="EMBL/GenBank/DDBJ databases">
        <authorList>
            <person name="Li J."/>
        </authorList>
    </citation>
    <scope>NUCLEOTIDE SEQUENCE [LARGE SCALE GENOMIC DNA]</scope>
    <source>
        <strain evidence="11">2184</strain>
    </source>
</reference>
<keyword evidence="4" id="KW-0812">Transmembrane</keyword>
<comment type="subcellular location">
    <subcellularLocation>
        <location evidence="1">Cell membrane</location>
        <topology evidence="1">Multi-pass membrane protein</topology>
    </subcellularLocation>
</comment>
<dbReference type="Pfam" id="PF00005">
    <property type="entry name" value="ABC_tran"/>
    <property type="match status" value="2"/>
</dbReference>
<evidence type="ECO:0000256" key="9">
    <source>
        <dbReference type="ARBA" id="ARBA00061644"/>
    </source>
</evidence>
<keyword evidence="8" id="KW-0472">Membrane</keyword>
<dbReference type="InterPro" id="IPR017871">
    <property type="entry name" value="ABC_transporter-like_CS"/>
</dbReference>
<dbReference type="InterPro" id="IPR027417">
    <property type="entry name" value="P-loop_NTPase"/>
</dbReference>
<dbReference type="GO" id="GO:0005886">
    <property type="term" value="C:plasma membrane"/>
    <property type="evidence" value="ECO:0007669"/>
    <property type="project" value="UniProtKB-SubCell"/>
</dbReference>
<evidence type="ECO:0000313" key="10">
    <source>
        <dbReference type="EMBL" id="AWB83803.1"/>
    </source>
</evidence>
<sequence length="1179" mass="124791">MIAAFAQASLPALTGRAVDVATGEAAGSVGPIAWAMVGLALLTYALSWVRRHSSGHLAASSQHWVRTGLLETLQRLDGPGQDDIVTGEIISRSISDLNQFHVVLGSAPMFLTRALQLAATLVIMAAMDLRLTALSLAFMPLILWEANRSRRALYAATWVNQHAAADVASHVEQTVSGVRVVKAFGREDREIDRLDELGRRLYAAKMRTARLTARFQPVLSQLPKLALVVTIVLGGLIAAGGGISVGGFVAFTAYLSSMSSLMSMLTNQYVRLQMGMSSLDRLDEVLTLSPQRAEPADALSPPPGALGIEFDSVSYSSGGERVLDGFSLKARPGEVVALVGPAGAGKSMAVALAGAFYAPDAGSISLLDASGKRTDYSRLHSADIRSKVTCVFDEAFLFSSSIRDNIAMDSGATDAEVRAAARMAAAASFIEELPEGYDTVVGERGLTLSGGQRQRIALARALLSSPKVLLLDDATSAIDAETEAVILDNLRAHLAGVTVIAVAHRQSTVDRAERVAVVERGRVVELGPRDAVVATPAYRALMEPDDDAPARPAVIPREELWPEVQRTPRVGTATPELLARIRALPPATEDPGLGAGARAALRNPVGEFSLSRLFRAVRWLIAATVALLVVGVLAELALPTLIRAAIDRGIVPGDTGALWVVGAAALGVVVCAWAAESLVTTLSARAGERLLYGLRLRSYAHLQQLGLSYFERNLSGRIMTRMTTDIDTLSSFLQTGLAQSIVAAGTLVGVVVMLVATDRQLTLVALAAVPVIVAATVVFRILSKRYYHAARAQISLVNGEFAERIGGIRITQTHRAEAASLASFAAASESYRRMRMRSVNLLALYFPGMQAISQVMTAAVVGAGAGRVASGDLSVGVLVAFTMYLGLLYGPIQQLGALFDSWQQATVSFGRITELLSTRTTVADTGRAPGAAEAARGPLEMDAVSFSYDPAGGEAALVLRDVTVTFAPGETVALVGPTGAGKSTIIKLLARFYDPTEGAIRASSRDIARFPLKDWRRALAQVPQEAYLFPGTVAENIAYGVDRATEEQIEAAVARIGALGIIASIPGGFNHDVGERGRGLSSGQRQIIALARAEMLEPGVVLFDEATATLDPATEALVLEATEHTAAGRTAIIVAHRLATARRADRILVVNQGRIMEDGSHDELLAAGGQYARMWSAHR</sequence>
<dbReference type="FunFam" id="3.40.50.300:FF:000299">
    <property type="entry name" value="ABC transporter ATP-binding protein/permease"/>
    <property type="match status" value="2"/>
</dbReference>
<dbReference type="Gene3D" id="1.20.1560.10">
    <property type="entry name" value="ABC transporter type 1, transmembrane domain"/>
    <property type="match status" value="2"/>
</dbReference>
<dbReference type="GO" id="GO:0015421">
    <property type="term" value="F:ABC-type oligopeptide transporter activity"/>
    <property type="evidence" value="ECO:0007669"/>
    <property type="project" value="TreeGrafter"/>
</dbReference>
<dbReference type="SUPFAM" id="SSF90123">
    <property type="entry name" value="ABC transporter transmembrane region"/>
    <property type="match status" value="2"/>
</dbReference>
<dbReference type="InterPro" id="IPR003593">
    <property type="entry name" value="AAA+_ATPase"/>
</dbReference>
<dbReference type="InterPro" id="IPR003439">
    <property type="entry name" value="ABC_transporter-like_ATP-bd"/>
</dbReference>
<dbReference type="PANTHER" id="PTHR43394:SF1">
    <property type="entry name" value="ATP-BINDING CASSETTE SUB-FAMILY B MEMBER 10, MITOCHONDRIAL"/>
    <property type="match status" value="1"/>
</dbReference>
<dbReference type="EMBL" id="CP026948">
    <property type="protein sequence ID" value="AWB83803.1"/>
    <property type="molecule type" value="Genomic_DNA"/>
</dbReference>
<organism evidence="10 11">
    <name type="scientific">Corynebacterium liangguodongii</name>
    <dbReference type="NCBI Taxonomy" id="2079535"/>
    <lineage>
        <taxon>Bacteria</taxon>
        <taxon>Bacillati</taxon>
        <taxon>Actinomycetota</taxon>
        <taxon>Actinomycetes</taxon>
        <taxon>Mycobacteriales</taxon>
        <taxon>Corynebacteriaceae</taxon>
        <taxon>Corynebacterium</taxon>
    </lineage>
</organism>
<keyword evidence="6 10" id="KW-0067">ATP-binding</keyword>
<evidence type="ECO:0000313" key="11">
    <source>
        <dbReference type="Proteomes" id="UP000244754"/>
    </source>
</evidence>
<dbReference type="SMART" id="SM00382">
    <property type="entry name" value="AAA"/>
    <property type="match status" value="2"/>
</dbReference>
<keyword evidence="11" id="KW-1185">Reference proteome</keyword>